<reference evidence="9" key="1">
    <citation type="submission" date="2023-07" db="EMBL/GenBank/DDBJ databases">
        <authorList>
            <person name="Kim M."/>
        </authorList>
    </citation>
    <scope>NUCLEOTIDE SEQUENCE</scope>
    <source>
        <strain evidence="9">BIUV-7</strain>
    </source>
</reference>
<keyword evidence="3" id="KW-1003">Cell membrane</keyword>
<dbReference type="InterPro" id="IPR001991">
    <property type="entry name" value="Na-dicarboxylate_symporter"/>
</dbReference>
<protein>
    <submittedName>
        <fullName evidence="9">Dicarboxylate/amino acid:cation symporter</fullName>
    </submittedName>
</protein>
<name>A0ABT8YFN9_9SPHN</name>
<keyword evidence="2" id="KW-0813">Transport</keyword>
<proteinExistence type="predicted"/>
<comment type="caution">
    <text evidence="9">The sequence shown here is derived from an EMBL/GenBank/DDBJ whole genome shotgun (WGS) entry which is preliminary data.</text>
</comment>
<dbReference type="PANTHER" id="PTHR42865">
    <property type="entry name" value="PROTON/GLUTAMATE-ASPARTATE SYMPORTER"/>
    <property type="match status" value="1"/>
</dbReference>
<keyword evidence="4 8" id="KW-0812">Transmembrane</keyword>
<dbReference type="RefSeq" id="WP_303546796.1">
    <property type="nucleotide sequence ID" value="NZ_JAUOTP010000013.1"/>
</dbReference>
<feature type="transmembrane region" description="Helical" evidence="8">
    <location>
        <begin position="46"/>
        <end position="71"/>
    </location>
</feature>
<feature type="transmembrane region" description="Helical" evidence="8">
    <location>
        <begin position="152"/>
        <end position="169"/>
    </location>
</feature>
<keyword evidence="10" id="KW-1185">Reference proteome</keyword>
<accession>A0ABT8YFN9</accession>
<feature type="transmembrane region" description="Helical" evidence="8">
    <location>
        <begin position="223"/>
        <end position="247"/>
    </location>
</feature>
<feature type="transmembrane region" description="Helical" evidence="8">
    <location>
        <begin position="83"/>
        <end position="105"/>
    </location>
</feature>
<evidence type="ECO:0000256" key="2">
    <source>
        <dbReference type="ARBA" id="ARBA00022448"/>
    </source>
</evidence>
<keyword evidence="5 8" id="KW-1133">Transmembrane helix</keyword>
<evidence type="ECO:0000256" key="4">
    <source>
        <dbReference type="ARBA" id="ARBA00022692"/>
    </source>
</evidence>
<dbReference type="PANTHER" id="PTHR42865:SF7">
    <property type="entry name" value="PROTON_GLUTAMATE-ASPARTATE SYMPORTER"/>
    <property type="match status" value="1"/>
</dbReference>
<feature type="transmembrane region" description="Helical" evidence="8">
    <location>
        <begin position="190"/>
        <end position="211"/>
    </location>
</feature>
<feature type="region of interest" description="Disordered" evidence="7">
    <location>
        <begin position="414"/>
        <end position="437"/>
    </location>
</feature>
<evidence type="ECO:0000313" key="9">
    <source>
        <dbReference type="EMBL" id="MDO6416877.1"/>
    </source>
</evidence>
<dbReference type="Pfam" id="PF00375">
    <property type="entry name" value="SDF"/>
    <property type="match status" value="1"/>
</dbReference>
<sequence>MARRLTLYILLAMLIGILTGFALNQTVSDPADLATITGGFSILTDIFLRLIKMIIAPLIFGTLVAGIAHMGDTSALGRIGGRAIGWFVLASLVSLALGLLFVNLFQPGVGLDLPLPPVTAASGVVKPPFSLHDFFVHLVPSSIIDAMAKNEVLPIVIFSVFFGIALTAVGEKGAPIVRGLESLVSVMLQVTDYVMKAAPVAVFAAVANAVANQGLSILVTYGWFMGGFFLALLVLWAFLYAVSYALIGKQTSTLIRYVREPFMIAFSTASSEAAFPRLLEALDKFGVPKRIASFVLPLGYSFNLDGSMMYCSFATMFIAQAYGIHIGFGQQIIMMLLLMVTSKGIASVPRASLVVIASTLSFFNIPEAGLLLILAVDHFLDMGRTATNVLGNAVATVLVTKWEGAFEKIESDDMAPLPAPAHTPAGGKAGLDLDPNR</sequence>
<evidence type="ECO:0000256" key="8">
    <source>
        <dbReference type="SAM" id="Phobius"/>
    </source>
</evidence>
<dbReference type="Proteomes" id="UP001169764">
    <property type="component" value="Unassembled WGS sequence"/>
</dbReference>
<dbReference type="EMBL" id="JAUOTP010000013">
    <property type="protein sequence ID" value="MDO6416877.1"/>
    <property type="molecule type" value="Genomic_DNA"/>
</dbReference>
<feature type="transmembrane region" description="Helical" evidence="8">
    <location>
        <begin position="317"/>
        <end position="340"/>
    </location>
</feature>
<dbReference type="Gene3D" id="1.10.3860.10">
    <property type="entry name" value="Sodium:dicarboxylate symporter"/>
    <property type="match status" value="1"/>
</dbReference>
<evidence type="ECO:0000313" key="10">
    <source>
        <dbReference type="Proteomes" id="UP001169764"/>
    </source>
</evidence>
<keyword evidence="6 8" id="KW-0472">Membrane</keyword>
<dbReference type="SUPFAM" id="SSF118215">
    <property type="entry name" value="Proton glutamate symport protein"/>
    <property type="match status" value="1"/>
</dbReference>
<organism evidence="9 10">
    <name type="scientific">Sphingomonas natans</name>
    <dbReference type="NCBI Taxonomy" id="3063330"/>
    <lineage>
        <taxon>Bacteria</taxon>
        <taxon>Pseudomonadati</taxon>
        <taxon>Pseudomonadota</taxon>
        <taxon>Alphaproteobacteria</taxon>
        <taxon>Sphingomonadales</taxon>
        <taxon>Sphingomonadaceae</taxon>
        <taxon>Sphingomonas</taxon>
    </lineage>
</organism>
<evidence type="ECO:0000256" key="6">
    <source>
        <dbReference type="ARBA" id="ARBA00023136"/>
    </source>
</evidence>
<evidence type="ECO:0000256" key="5">
    <source>
        <dbReference type="ARBA" id="ARBA00022989"/>
    </source>
</evidence>
<feature type="transmembrane region" description="Helical" evidence="8">
    <location>
        <begin position="352"/>
        <end position="376"/>
    </location>
</feature>
<dbReference type="InterPro" id="IPR036458">
    <property type="entry name" value="Na:dicarbo_symporter_sf"/>
</dbReference>
<comment type="subcellular location">
    <subcellularLocation>
        <location evidence="1">Cell membrane</location>
        <topology evidence="1">Multi-pass membrane protein</topology>
    </subcellularLocation>
</comment>
<evidence type="ECO:0000256" key="7">
    <source>
        <dbReference type="SAM" id="MobiDB-lite"/>
    </source>
</evidence>
<evidence type="ECO:0000256" key="1">
    <source>
        <dbReference type="ARBA" id="ARBA00004651"/>
    </source>
</evidence>
<dbReference type="PRINTS" id="PR00173">
    <property type="entry name" value="EDTRNSPORT"/>
</dbReference>
<gene>
    <name evidence="9" type="ORF">Q4F19_21010</name>
</gene>
<evidence type="ECO:0000256" key="3">
    <source>
        <dbReference type="ARBA" id="ARBA00022475"/>
    </source>
</evidence>